<dbReference type="Proteomes" id="UP000054567">
    <property type="component" value="Unassembled WGS sequence"/>
</dbReference>
<reference evidence="1 2" key="1">
    <citation type="submission" date="2007-06" db="EMBL/GenBank/DDBJ databases">
        <title>The Genome Sequence of Coccidioides posadasii RMSCC_3488.</title>
        <authorList>
            <consortium name="Coccidioides Genome Resources Consortium"/>
            <consortium name="The Broad Institute Genome Sequencing Platform"/>
            <person name="Henn M.R."/>
            <person name="Sykes S."/>
            <person name="Young S."/>
            <person name="Jaffe D."/>
            <person name="Berlin A."/>
            <person name="Alvarez P."/>
            <person name="Butler J."/>
            <person name="Gnerre S."/>
            <person name="Grabherr M."/>
            <person name="Mauceli E."/>
            <person name="Brockman W."/>
            <person name="Kodira C."/>
            <person name="Alvarado L."/>
            <person name="Zeng Q."/>
            <person name="Crawford M."/>
            <person name="Antoine C."/>
            <person name="Devon K."/>
            <person name="Galgiani J."/>
            <person name="Orsborn K."/>
            <person name="Lewis M.L."/>
            <person name="Nusbaum C."/>
            <person name="Galagan J."/>
            <person name="Birren B."/>
        </authorList>
    </citation>
    <scope>NUCLEOTIDE SEQUENCE [LARGE SCALE GENOMIC DNA]</scope>
    <source>
        <strain evidence="1 2">RMSCC 3488</strain>
    </source>
</reference>
<proteinExistence type="predicted"/>
<name>A0A0J6I8K4_COCPO</name>
<evidence type="ECO:0000313" key="2">
    <source>
        <dbReference type="Proteomes" id="UP000054567"/>
    </source>
</evidence>
<evidence type="ECO:0000313" key="1">
    <source>
        <dbReference type="EMBL" id="KMM67842.1"/>
    </source>
</evidence>
<gene>
    <name evidence="1" type="ORF">CPAG_04175</name>
</gene>
<reference evidence="2" key="3">
    <citation type="journal article" date="2010" name="Genome Res.">
        <title>Population genomic sequencing of Coccidioides fungi reveals recent hybridization and transposon control.</title>
        <authorList>
            <person name="Neafsey D.E."/>
            <person name="Barker B.M."/>
            <person name="Sharpton T.J."/>
            <person name="Stajich J.E."/>
            <person name="Park D.J."/>
            <person name="Whiston E."/>
            <person name="Hung C.-Y."/>
            <person name="McMahan C."/>
            <person name="White J."/>
            <person name="Sykes S."/>
            <person name="Heiman D."/>
            <person name="Young S."/>
            <person name="Zeng Q."/>
            <person name="Abouelleil A."/>
            <person name="Aftuck L."/>
            <person name="Bessette D."/>
            <person name="Brown A."/>
            <person name="FitzGerald M."/>
            <person name="Lui A."/>
            <person name="Macdonald J.P."/>
            <person name="Priest M."/>
            <person name="Orbach M.J."/>
            <person name="Galgiani J.N."/>
            <person name="Kirkland T.N."/>
            <person name="Cole G.T."/>
            <person name="Birren B.W."/>
            <person name="Henn M.R."/>
            <person name="Taylor J.W."/>
            <person name="Rounsley S.D."/>
        </authorList>
    </citation>
    <scope>NUCLEOTIDE SEQUENCE [LARGE SCALE GENOMIC DNA]</scope>
    <source>
        <strain evidence="2">RMSCC 3488</strain>
    </source>
</reference>
<dbReference type="AlphaFoldDB" id="A0A0J6I8K4"/>
<accession>A0A0J6I8K4</accession>
<reference evidence="2" key="2">
    <citation type="journal article" date="2009" name="Genome Res.">
        <title>Comparative genomic analyses of the human fungal pathogens Coccidioides and their relatives.</title>
        <authorList>
            <person name="Sharpton T.J."/>
            <person name="Stajich J.E."/>
            <person name="Rounsley S.D."/>
            <person name="Gardner M.J."/>
            <person name="Wortman J.R."/>
            <person name="Jordar V.S."/>
            <person name="Maiti R."/>
            <person name="Kodira C.D."/>
            <person name="Neafsey D.E."/>
            <person name="Zeng Q."/>
            <person name="Hung C.-Y."/>
            <person name="McMahan C."/>
            <person name="Muszewska A."/>
            <person name="Grynberg M."/>
            <person name="Mandel M.A."/>
            <person name="Kellner E.M."/>
            <person name="Barker B.M."/>
            <person name="Galgiani J.N."/>
            <person name="Orbach M.J."/>
            <person name="Kirkland T.N."/>
            <person name="Cole G.T."/>
            <person name="Henn M.R."/>
            <person name="Birren B.W."/>
            <person name="Taylor J.W."/>
        </authorList>
    </citation>
    <scope>NUCLEOTIDE SEQUENCE [LARGE SCALE GENOMIC DNA]</scope>
    <source>
        <strain evidence="2">RMSCC 3488</strain>
    </source>
</reference>
<sequence>MFHKGISLHTPSSKLHAPYKPMSSHIKPKQNQQAKSKQFCILSRLFPPAIPLSASPIIPTRPGTSHTKLGSWTSICHGVGLEARIFLVSIDAKSDGLVPRSFSGSCCNVSNPSCFTLHGEISAVVCVSQNAYSYTYGKYAGVNGTYRITTGKLVVPCLDDENGSRSNPHTPARPAGAEWV</sequence>
<dbReference type="VEuPathDB" id="FungiDB:CPAG_04175"/>
<dbReference type="EMBL" id="DS268110">
    <property type="protein sequence ID" value="KMM67842.1"/>
    <property type="molecule type" value="Genomic_DNA"/>
</dbReference>
<organism evidence="1 2">
    <name type="scientific">Coccidioides posadasii RMSCC 3488</name>
    <dbReference type="NCBI Taxonomy" id="454284"/>
    <lineage>
        <taxon>Eukaryota</taxon>
        <taxon>Fungi</taxon>
        <taxon>Dikarya</taxon>
        <taxon>Ascomycota</taxon>
        <taxon>Pezizomycotina</taxon>
        <taxon>Eurotiomycetes</taxon>
        <taxon>Eurotiomycetidae</taxon>
        <taxon>Onygenales</taxon>
        <taxon>Onygenaceae</taxon>
        <taxon>Coccidioides</taxon>
    </lineage>
</organism>
<protein>
    <submittedName>
        <fullName evidence="1">Uncharacterized protein</fullName>
    </submittedName>
</protein>